<accession>A0ACB7X3V3</accession>
<evidence type="ECO:0000313" key="1">
    <source>
        <dbReference type="EMBL" id="KAH7835383.1"/>
    </source>
</evidence>
<reference evidence="1 2" key="1">
    <citation type="journal article" date="2021" name="Hortic Res">
        <title>High-quality reference genome and annotation aids understanding of berry development for evergreen blueberry (Vaccinium darrowii).</title>
        <authorList>
            <person name="Yu J."/>
            <person name="Hulse-Kemp A.M."/>
            <person name="Babiker E."/>
            <person name="Staton M."/>
        </authorList>
    </citation>
    <scope>NUCLEOTIDE SEQUENCE [LARGE SCALE GENOMIC DNA]</scope>
    <source>
        <strain evidence="2">cv. NJ 8807/NJ 8810</strain>
        <tissue evidence="1">Young leaf</tissue>
    </source>
</reference>
<name>A0ACB7X3V3_9ERIC</name>
<dbReference type="EMBL" id="CM037152">
    <property type="protein sequence ID" value="KAH7835383.1"/>
    <property type="molecule type" value="Genomic_DNA"/>
</dbReference>
<organism evidence="1 2">
    <name type="scientific">Vaccinium darrowii</name>
    <dbReference type="NCBI Taxonomy" id="229202"/>
    <lineage>
        <taxon>Eukaryota</taxon>
        <taxon>Viridiplantae</taxon>
        <taxon>Streptophyta</taxon>
        <taxon>Embryophyta</taxon>
        <taxon>Tracheophyta</taxon>
        <taxon>Spermatophyta</taxon>
        <taxon>Magnoliopsida</taxon>
        <taxon>eudicotyledons</taxon>
        <taxon>Gunneridae</taxon>
        <taxon>Pentapetalae</taxon>
        <taxon>asterids</taxon>
        <taxon>Ericales</taxon>
        <taxon>Ericaceae</taxon>
        <taxon>Vaccinioideae</taxon>
        <taxon>Vaccinieae</taxon>
        <taxon>Vaccinium</taxon>
    </lineage>
</organism>
<keyword evidence="2" id="KW-1185">Reference proteome</keyword>
<gene>
    <name evidence="1" type="ORF">Vadar_025659</name>
</gene>
<dbReference type="Proteomes" id="UP000828048">
    <property type="component" value="Chromosome 2"/>
</dbReference>
<proteinExistence type="predicted"/>
<comment type="caution">
    <text evidence="1">The sequence shown here is derived from an EMBL/GenBank/DDBJ whole genome shotgun (WGS) entry which is preliminary data.</text>
</comment>
<sequence length="184" mass="21452">MDPINRQNLQSTKNYKKFQFLSTLFLHSVLAIICTLFFSYPFWFPLFCSSINSFSFVSLPNFNKSFFFNPKFLFIVGNAIIIFLIGESKLSNSPSSPDTEIYSEYVRKSPECSSQMEKKGDGKLGMKLLTEDSVKIIEKEAEEREEQEEESALEIEELNRRVEDFIARVYRQRLAEARFEDCGR</sequence>
<evidence type="ECO:0000313" key="2">
    <source>
        <dbReference type="Proteomes" id="UP000828048"/>
    </source>
</evidence>
<protein>
    <submittedName>
        <fullName evidence="1">Uncharacterized protein</fullName>
    </submittedName>
</protein>